<gene>
    <name evidence="2" type="ORF">B1756_00765</name>
</gene>
<dbReference type="InterPro" id="IPR055713">
    <property type="entry name" value="DUF7289"/>
</dbReference>
<sequence>MVGTLSVGLFLVGGEAVSSLEQQSERERVESAFVELSHQMAAASDNRSGVARTIDLDVGQEGTVVREETGTINVSSNESEGVEIEDLTIGTIEWQDTDGSVLAYEAGAVFRERGNETQVVSAPAISYEHSTDTLTLPVLTATGDEHLGTGDVTLSSAKTTAYQEATVVNGSVTITIQSEYYRGWETFFRSEAGDTSVQDVDHQNETIEVLVGYLDVEESYEDGILVSENFDDFENAEVNATVAHGSMPELDPVIDEIVEDAEDDGTEITDTDTTHGPGTYWTDDDLDLHNTDELVFDTSSDNVTLVVDGDITVGGTLEATPNGSDNELKIYTTGNFHVDNGDVLVTDGNAASLQLYGSSDTHIAVGPGGSSYTGTIYAAADEWGDKENEVFGPGCTEQVCMQSNVDFTGAVIASSSNIHSAGVNFTYDDSLENNDISLYPNKYTLPPQLTYLNVAHHEIDVRN</sequence>
<dbReference type="OrthoDB" id="148042at2157"/>
<dbReference type="Proteomes" id="UP000250088">
    <property type="component" value="Chromosome"/>
</dbReference>
<evidence type="ECO:0000259" key="1">
    <source>
        <dbReference type="Pfam" id="PF23981"/>
    </source>
</evidence>
<dbReference type="Pfam" id="PF23960">
    <property type="entry name" value="DUF7289"/>
    <property type="match status" value="1"/>
</dbReference>
<dbReference type="EMBL" id="CP019893">
    <property type="protein sequence ID" value="ARS91612.1"/>
    <property type="molecule type" value="Genomic_DNA"/>
</dbReference>
<keyword evidence="3" id="KW-1185">Reference proteome</keyword>
<proteinExistence type="predicted"/>
<evidence type="ECO:0000313" key="2">
    <source>
        <dbReference type="EMBL" id="ARS91612.1"/>
    </source>
</evidence>
<dbReference type="Pfam" id="PF23981">
    <property type="entry name" value="DUF7305"/>
    <property type="match status" value="1"/>
</dbReference>
<organism evidence="2 3">
    <name type="scientific">Natrarchaeobaculum aegyptiacum</name>
    <dbReference type="NCBI Taxonomy" id="745377"/>
    <lineage>
        <taxon>Archaea</taxon>
        <taxon>Methanobacteriati</taxon>
        <taxon>Methanobacteriota</taxon>
        <taxon>Stenosarchaea group</taxon>
        <taxon>Halobacteria</taxon>
        <taxon>Halobacteriales</taxon>
        <taxon>Natrialbaceae</taxon>
        <taxon>Natrarchaeobaculum</taxon>
    </lineage>
</organism>
<evidence type="ECO:0000313" key="3">
    <source>
        <dbReference type="Proteomes" id="UP000250088"/>
    </source>
</evidence>
<reference evidence="3" key="1">
    <citation type="submission" date="2017-02" db="EMBL/GenBank/DDBJ databases">
        <title>Natronthermophilus aegyptiacus gen. nov.,sp. nov., an aerobic, extremely halophilic alkalithermophilic archaeon isolated from the athalassohaline Wadi An Natrun, Egypt.</title>
        <authorList>
            <person name="Zhao B."/>
        </authorList>
    </citation>
    <scope>NUCLEOTIDE SEQUENCE [LARGE SCALE GENOMIC DNA]</scope>
    <source>
        <strain evidence="3">JW/NM-HA 15</strain>
    </source>
</reference>
<dbReference type="InterPro" id="IPR055729">
    <property type="entry name" value="DUF7305"/>
</dbReference>
<protein>
    <recommendedName>
        <fullName evidence="1">DUF7305 domain-containing protein</fullName>
    </recommendedName>
</protein>
<dbReference type="AlphaFoldDB" id="A0A2Z2HWY1"/>
<dbReference type="KEGG" id="naj:B1756_00765"/>
<accession>A0A2Z2HWY1</accession>
<feature type="domain" description="DUF7305" evidence="1">
    <location>
        <begin position="239"/>
        <end position="433"/>
    </location>
</feature>
<name>A0A2Z2HWY1_9EURY</name>